<evidence type="ECO:0000256" key="5">
    <source>
        <dbReference type="SAM" id="Phobius"/>
    </source>
</evidence>
<evidence type="ECO:0000256" key="1">
    <source>
        <dbReference type="ARBA" id="ARBA00004141"/>
    </source>
</evidence>
<feature type="transmembrane region" description="Helical" evidence="5">
    <location>
        <begin position="45"/>
        <end position="63"/>
    </location>
</feature>
<dbReference type="AlphaFoldDB" id="A0A0H3ZXH5"/>
<evidence type="ECO:0000256" key="3">
    <source>
        <dbReference type="ARBA" id="ARBA00022989"/>
    </source>
</evidence>
<feature type="transmembrane region" description="Helical" evidence="5">
    <location>
        <begin position="215"/>
        <end position="237"/>
    </location>
</feature>
<organism evidence="6">
    <name type="scientific">Vibrio crassostreae</name>
    <dbReference type="NCBI Taxonomy" id="246167"/>
    <lineage>
        <taxon>Bacteria</taxon>
        <taxon>Pseudomonadati</taxon>
        <taxon>Pseudomonadota</taxon>
        <taxon>Gammaproteobacteria</taxon>
        <taxon>Vibrionales</taxon>
        <taxon>Vibrionaceae</taxon>
        <taxon>Vibrio</taxon>
    </lineage>
</organism>
<proteinExistence type="predicted"/>
<evidence type="ECO:0000313" key="6">
    <source>
        <dbReference type="EMBL" id="AKN38161.1"/>
    </source>
</evidence>
<sequence length="319" mass="34915">MDTYDIIEIMESAPTIGDIVINYFDYVLMSLIAEKYKGLNEAMHTLLFSVLLMVILIKAILGMTGRINVIWREIITTTVLLLLAMEITEPETYRFYIMDTASSLSGGLGSYFVGNGNGTTFESINGLFTNLFSLISRVTDAISWQDFASLILIYGLGGVFAVLYFMFVIVLIYAKFAMTILLLLGGVILQISAFKSMRGVAKSWIQSLCKYGVSIIIATVIIVVTSQLCIVCFNKLVDVITLDNSIEPDDLFGVWFWLLALVGAVAVFLMMKVMELTSEMTGGVATDMSQSFNAAANTANAALAPIRMIGSGVKKKFGS</sequence>
<keyword evidence="4 5" id="KW-0472">Membrane</keyword>
<reference evidence="6" key="1">
    <citation type="journal article" date="2015" name="MBio">
        <title>Eco-Evolutionary Dynamics of Episomes among Ecologically Cohesive Bacterial Populations.</title>
        <authorList>
            <person name="Xue H."/>
            <person name="Cordero O.X."/>
            <person name="Camas F.M."/>
            <person name="Trimble W."/>
            <person name="Meyer F."/>
            <person name="Guglielmini J."/>
            <person name="Rocha E.P."/>
            <person name="Polz M.F."/>
        </authorList>
    </citation>
    <scope>NUCLEOTIDE SEQUENCE</scope>
    <source>
        <strain evidence="6">1F_243</strain>
    </source>
</reference>
<name>A0A0H3ZXH5_9VIBR</name>
<feature type="transmembrane region" description="Helical" evidence="5">
    <location>
        <begin position="176"/>
        <end position="194"/>
    </location>
</feature>
<feature type="transmembrane region" description="Helical" evidence="5">
    <location>
        <begin position="147"/>
        <end position="170"/>
    </location>
</feature>
<accession>A0A0H3ZXH5</accession>
<dbReference type="GO" id="GO:0030255">
    <property type="term" value="P:protein secretion by the type IV secretion system"/>
    <property type="evidence" value="ECO:0007669"/>
    <property type="project" value="InterPro"/>
</dbReference>
<dbReference type="GO" id="GO:0016020">
    <property type="term" value="C:membrane"/>
    <property type="evidence" value="ECO:0007669"/>
    <property type="project" value="UniProtKB-SubCell"/>
</dbReference>
<keyword evidence="3 5" id="KW-1133">Transmembrane helix</keyword>
<feature type="transmembrane region" description="Helical" evidence="5">
    <location>
        <begin position="252"/>
        <end position="271"/>
    </location>
</feature>
<evidence type="ECO:0000256" key="4">
    <source>
        <dbReference type="ARBA" id="ARBA00023136"/>
    </source>
</evidence>
<evidence type="ECO:0000256" key="2">
    <source>
        <dbReference type="ARBA" id="ARBA00022692"/>
    </source>
</evidence>
<comment type="subcellular location">
    <subcellularLocation>
        <location evidence="1">Membrane</location>
        <topology evidence="1">Multi-pass membrane protein</topology>
    </subcellularLocation>
</comment>
<dbReference type="EMBL" id="KP795569">
    <property type="protein sequence ID" value="AKN38161.1"/>
    <property type="molecule type" value="Genomic_DNA"/>
</dbReference>
<protein>
    <recommendedName>
        <fullName evidence="7">Type IV secretion system protein VirB6</fullName>
    </recommendedName>
</protein>
<keyword evidence="2 5" id="KW-0812">Transmembrane</keyword>
<dbReference type="Pfam" id="PF04610">
    <property type="entry name" value="TrbL"/>
    <property type="match status" value="1"/>
</dbReference>
<dbReference type="InterPro" id="IPR007688">
    <property type="entry name" value="Conjugal_tfr_TrbL/VirB6"/>
</dbReference>
<evidence type="ECO:0008006" key="7">
    <source>
        <dbReference type="Google" id="ProtNLM"/>
    </source>
</evidence>